<organism evidence="4 5">
    <name type="scientific">Flavobacterium croceum DSM 17960</name>
    <dbReference type="NCBI Taxonomy" id="1121886"/>
    <lineage>
        <taxon>Bacteria</taxon>
        <taxon>Pseudomonadati</taxon>
        <taxon>Bacteroidota</taxon>
        <taxon>Flavobacteriia</taxon>
        <taxon>Flavobacteriales</taxon>
        <taxon>Flavobacteriaceae</taxon>
        <taxon>Flavobacterium</taxon>
    </lineage>
</organism>
<dbReference type="Pfam" id="PF12833">
    <property type="entry name" value="HTH_18"/>
    <property type="match status" value="1"/>
</dbReference>
<dbReference type="AlphaFoldDB" id="A0A2S4N8V0"/>
<dbReference type="PROSITE" id="PS01124">
    <property type="entry name" value="HTH_ARAC_FAMILY_2"/>
    <property type="match status" value="1"/>
</dbReference>
<keyword evidence="1" id="KW-0238">DNA-binding</keyword>
<dbReference type="GO" id="GO:0003700">
    <property type="term" value="F:DNA-binding transcription factor activity"/>
    <property type="evidence" value="ECO:0007669"/>
    <property type="project" value="InterPro"/>
</dbReference>
<evidence type="ECO:0000313" key="4">
    <source>
        <dbReference type="EMBL" id="POS02110.1"/>
    </source>
</evidence>
<gene>
    <name evidence="4" type="ORF">Q361_106174</name>
</gene>
<dbReference type="PANTHER" id="PTHR43280:SF2">
    <property type="entry name" value="HTH-TYPE TRANSCRIPTIONAL REGULATOR EXSA"/>
    <property type="match status" value="1"/>
</dbReference>
<dbReference type="Proteomes" id="UP000237056">
    <property type="component" value="Unassembled WGS sequence"/>
</dbReference>
<sequence>MAFISMSLTAQQASNQKLAVVDTENLSLSNPNEALKIGFLLLKSSDSDQEKAKNNLLIGKVYFIKSDYTNALEYLFKIKHTQDVLSFENNCELNLIKALIMRDLFLDKEFKSFLDLSKIYQAKIVDTYKKNYYKTYIELIELEVLLKSKISNKTYELLLRLYRQINTLQTIDKTILLKRYWQIKAKQTSVDNSLEESNTYYQKLIELSSQKPLDYFSHSYALIGYADNLFREEKYALAIDMLKKSLSLSEKLDNQYLQQVSSKNLVMNYLVLNDKANYVYYNNLYLSKLTQIENTEQEAVNTAFNLISQEKEELSAQRNKSNINKLVVTIGVSIMLLIVVFFYFNKTIAEKKRVTELLNYLEVTRNNMVNRYTEKKEAQKRSLIPTETEQIILNKLKKFEQTKKFTNKEMSLANLASQFDTNTKYLSEIINKHYNVNFNTYINKLRVNYIVEKLKTDANYMNYKISYLAEDAGFSSHSSFATVFKSITGIAPVTFIDLLKEDTATNTIKNIEYEE</sequence>
<dbReference type="PANTHER" id="PTHR43280">
    <property type="entry name" value="ARAC-FAMILY TRANSCRIPTIONAL REGULATOR"/>
    <property type="match status" value="1"/>
</dbReference>
<evidence type="ECO:0000256" key="1">
    <source>
        <dbReference type="ARBA" id="ARBA00023125"/>
    </source>
</evidence>
<keyword evidence="2" id="KW-1133">Transmembrane helix</keyword>
<evidence type="ECO:0000259" key="3">
    <source>
        <dbReference type="PROSITE" id="PS01124"/>
    </source>
</evidence>
<evidence type="ECO:0000256" key="2">
    <source>
        <dbReference type="SAM" id="Phobius"/>
    </source>
</evidence>
<keyword evidence="2" id="KW-0812">Transmembrane</keyword>
<keyword evidence="2" id="KW-0472">Membrane</keyword>
<feature type="domain" description="HTH araC/xylS-type" evidence="3">
    <location>
        <begin position="394"/>
        <end position="498"/>
    </location>
</feature>
<dbReference type="Gene3D" id="1.10.10.60">
    <property type="entry name" value="Homeodomain-like"/>
    <property type="match status" value="2"/>
</dbReference>
<dbReference type="InterPro" id="IPR018060">
    <property type="entry name" value="HTH_AraC"/>
</dbReference>
<evidence type="ECO:0000313" key="5">
    <source>
        <dbReference type="Proteomes" id="UP000237056"/>
    </source>
</evidence>
<keyword evidence="5" id="KW-1185">Reference proteome</keyword>
<dbReference type="GO" id="GO:0043565">
    <property type="term" value="F:sequence-specific DNA binding"/>
    <property type="evidence" value="ECO:0007669"/>
    <property type="project" value="InterPro"/>
</dbReference>
<comment type="caution">
    <text evidence="4">The sequence shown here is derived from an EMBL/GenBank/DDBJ whole genome shotgun (WGS) entry which is preliminary data.</text>
</comment>
<accession>A0A2S4N8V0</accession>
<protein>
    <submittedName>
        <fullName evidence="4">Helix-turn-helix protein</fullName>
    </submittedName>
</protein>
<dbReference type="EMBL" id="PQNY01000006">
    <property type="protein sequence ID" value="POS02110.1"/>
    <property type="molecule type" value="Genomic_DNA"/>
</dbReference>
<proteinExistence type="predicted"/>
<name>A0A2S4N8V0_9FLAO</name>
<feature type="transmembrane region" description="Helical" evidence="2">
    <location>
        <begin position="326"/>
        <end position="344"/>
    </location>
</feature>
<reference evidence="4 5" key="1">
    <citation type="submission" date="2018-01" db="EMBL/GenBank/DDBJ databases">
        <title>Genomic Encyclopedia of Type Strains, Phase I: the one thousand microbial genomes (KMG-I) project.</title>
        <authorList>
            <person name="Goeker M."/>
        </authorList>
    </citation>
    <scope>NUCLEOTIDE SEQUENCE [LARGE SCALE GENOMIC DNA]</scope>
    <source>
        <strain evidence="4 5">DSM 17960</strain>
    </source>
</reference>
<dbReference type="SMART" id="SM00342">
    <property type="entry name" value="HTH_ARAC"/>
    <property type="match status" value="1"/>
</dbReference>